<evidence type="ECO:0000256" key="2">
    <source>
        <dbReference type="ARBA" id="ARBA00022475"/>
    </source>
</evidence>
<reference evidence="8 9" key="1">
    <citation type="submission" date="2019-08" db="EMBL/GenBank/DDBJ databases">
        <title>In-depth cultivation of the pig gut microbiome towards novel bacterial diversity and tailored functional studies.</title>
        <authorList>
            <person name="Wylensek D."/>
            <person name="Hitch T.C.A."/>
            <person name="Clavel T."/>
        </authorList>
    </citation>
    <scope>NUCLEOTIDE SEQUENCE [LARGE SCALE GENOMIC DNA]</scope>
    <source>
        <strain evidence="8 9">WCA-383-APC-5B</strain>
    </source>
</reference>
<evidence type="ECO:0000313" key="9">
    <source>
        <dbReference type="Proteomes" id="UP000460287"/>
    </source>
</evidence>
<evidence type="ECO:0000256" key="3">
    <source>
        <dbReference type="ARBA" id="ARBA00022692"/>
    </source>
</evidence>
<dbReference type="RefSeq" id="WP_154531831.1">
    <property type="nucleotide sequence ID" value="NZ_VULX01000018.1"/>
</dbReference>
<keyword evidence="5 6" id="KW-0472">Membrane</keyword>
<evidence type="ECO:0000259" key="7">
    <source>
        <dbReference type="Pfam" id="PF02687"/>
    </source>
</evidence>
<dbReference type="EMBL" id="VULX01000018">
    <property type="protein sequence ID" value="MSR91930.1"/>
    <property type="molecule type" value="Genomic_DNA"/>
</dbReference>
<sequence>MFYSLVKRNSKRNRKENGLFFVSLIISIVAFYIILSLKEQDVIIFLKTMESDALHKLFMLIPALYIMSLFILFFLVYFAGKYQLDRRSRELGMYMMLGMKRSKLLLMLFAEELYNSVLSLVIGMPVAVFISEIISLVTAKVVGLGIIRHHFSLSVSAVIWTIIGYFLIRFAALIILCVQFTSKEVTELLNESQTEKKRESNKTITIIELILGITLIVTAFYLAISGKSWVRLASMSLSLLIGIAGLFLFFHGISILFEMFIKRKNNINGLSMFTFRQLQESVFLKPNILAVSSMLLLFAVSCFAYGIPVGYINNSKETHIIDYTFDADKAEVESTISKLGLDKYMYNPFEMKTENYLSKLEKCSMDKIKSAVAKQPQSEIRDNFLNNIDHYDHPNLIALSSYNNILQAQGKKPLELNDNEAAIYSDPEFTDEASTKMLEDALKENVSITMNDKEIKIVNKTYSDSIITDRMLTLSFAFIVPDELFNKYTDQEKPHYFVNAILKKDYVNEKGLMNAIGEVNKKLNTSNLRYESYLQNMGRELFYTISASYTTIYLAVILLIIANTVMGVQFLIHQQKTKKRYQTLSYIGCTYEMMCKSARRQITWYFMLPLSASAICSIFAVRSLYTGALTTTMHQQTNKLMMLSIPVIVFICVVELLYMHFVKKSSDRNIAGIMTIKREDN</sequence>
<comment type="subcellular location">
    <subcellularLocation>
        <location evidence="1">Cell membrane</location>
        <topology evidence="1">Multi-pass membrane protein</topology>
    </subcellularLocation>
</comment>
<evidence type="ECO:0000313" key="8">
    <source>
        <dbReference type="EMBL" id="MSR91930.1"/>
    </source>
</evidence>
<keyword evidence="3 6" id="KW-0812">Transmembrane</keyword>
<feature type="domain" description="ABC3 transporter permease C-terminal" evidence="7">
    <location>
        <begin position="64"/>
        <end position="183"/>
    </location>
</feature>
<gene>
    <name evidence="8" type="ORF">FYJ33_11090</name>
</gene>
<evidence type="ECO:0000256" key="6">
    <source>
        <dbReference type="SAM" id="Phobius"/>
    </source>
</evidence>
<feature type="transmembrane region" description="Helical" evidence="6">
    <location>
        <begin position="602"/>
        <end position="620"/>
    </location>
</feature>
<dbReference type="Proteomes" id="UP000460287">
    <property type="component" value="Unassembled WGS sequence"/>
</dbReference>
<accession>A0A7X2MZG7</accession>
<protein>
    <submittedName>
        <fullName evidence="8">ABC transporter permease</fullName>
    </submittedName>
</protein>
<keyword evidence="9" id="KW-1185">Reference proteome</keyword>
<organism evidence="8 9">
    <name type="scientific">Inconstantimicrobium porci</name>
    <dbReference type="NCBI Taxonomy" id="2652291"/>
    <lineage>
        <taxon>Bacteria</taxon>
        <taxon>Bacillati</taxon>
        <taxon>Bacillota</taxon>
        <taxon>Clostridia</taxon>
        <taxon>Eubacteriales</taxon>
        <taxon>Clostridiaceae</taxon>
        <taxon>Inconstantimicrobium</taxon>
    </lineage>
</organism>
<feature type="transmembrane region" description="Helical" evidence="6">
    <location>
        <begin position="552"/>
        <end position="572"/>
    </location>
</feature>
<dbReference type="GO" id="GO:0005886">
    <property type="term" value="C:plasma membrane"/>
    <property type="evidence" value="ECO:0007669"/>
    <property type="project" value="UniProtKB-SubCell"/>
</dbReference>
<evidence type="ECO:0000256" key="4">
    <source>
        <dbReference type="ARBA" id="ARBA00022989"/>
    </source>
</evidence>
<dbReference type="Pfam" id="PF02687">
    <property type="entry name" value="FtsX"/>
    <property type="match status" value="1"/>
</dbReference>
<keyword evidence="4 6" id="KW-1133">Transmembrane helix</keyword>
<dbReference type="InterPro" id="IPR052536">
    <property type="entry name" value="ABC-4_Integral_Memb_Prot"/>
</dbReference>
<evidence type="ECO:0000256" key="5">
    <source>
        <dbReference type="ARBA" id="ARBA00023136"/>
    </source>
</evidence>
<feature type="transmembrane region" description="Helical" evidence="6">
    <location>
        <begin position="236"/>
        <end position="261"/>
    </location>
</feature>
<dbReference type="PANTHER" id="PTHR46795:SF3">
    <property type="entry name" value="ABC TRANSPORTER PERMEASE"/>
    <property type="match status" value="1"/>
</dbReference>
<feature type="transmembrane region" description="Helical" evidence="6">
    <location>
        <begin position="282"/>
        <end position="307"/>
    </location>
</feature>
<evidence type="ECO:0000256" key="1">
    <source>
        <dbReference type="ARBA" id="ARBA00004651"/>
    </source>
</evidence>
<dbReference type="PANTHER" id="PTHR46795">
    <property type="entry name" value="ABC TRANSPORTER PERMEASE-RELATED-RELATED"/>
    <property type="match status" value="1"/>
</dbReference>
<feature type="transmembrane region" description="Helical" evidence="6">
    <location>
        <begin position="18"/>
        <end position="37"/>
    </location>
</feature>
<dbReference type="InterPro" id="IPR003838">
    <property type="entry name" value="ABC3_permease_C"/>
</dbReference>
<feature type="transmembrane region" description="Helical" evidence="6">
    <location>
        <begin position="57"/>
        <end position="79"/>
    </location>
</feature>
<feature type="transmembrane region" description="Helical" evidence="6">
    <location>
        <begin position="203"/>
        <end position="224"/>
    </location>
</feature>
<comment type="caution">
    <text evidence="8">The sequence shown here is derived from an EMBL/GenBank/DDBJ whole genome shotgun (WGS) entry which is preliminary data.</text>
</comment>
<keyword evidence="2" id="KW-1003">Cell membrane</keyword>
<name>A0A7X2MZG7_9CLOT</name>
<feature type="transmembrane region" description="Helical" evidence="6">
    <location>
        <begin position="104"/>
        <end position="137"/>
    </location>
</feature>
<feature type="transmembrane region" description="Helical" evidence="6">
    <location>
        <begin position="640"/>
        <end position="658"/>
    </location>
</feature>
<dbReference type="AlphaFoldDB" id="A0A7X2MZG7"/>
<feature type="transmembrane region" description="Helical" evidence="6">
    <location>
        <begin position="157"/>
        <end position="182"/>
    </location>
</feature>
<proteinExistence type="predicted"/>